<keyword evidence="1" id="KW-1133">Transmembrane helix</keyword>
<evidence type="ECO:0000313" key="2">
    <source>
        <dbReference type="EMBL" id="MXR50567.1"/>
    </source>
</evidence>
<protein>
    <submittedName>
        <fullName evidence="2">Uncharacterized protein</fullName>
    </submittedName>
</protein>
<keyword evidence="3" id="KW-1185">Reference proteome</keyword>
<dbReference type="EMBL" id="WUUT01000001">
    <property type="protein sequence ID" value="MXR50567.1"/>
    <property type="molecule type" value="Genomic_DNA"/>
</dbReference>
<proteinExistence type="predicted"/>
<accession>A0A6B0T003</accession>
<dbReference type="RefSeq" id="WP_159762685.1">
    <property type="nucleotide sequence ID" value="NZ_WUUT01000001.1"/>
</dbReference>
<keyword evidence="1" id="KW-0812">Transmembrane</keyword>
<feature type="transmembrane region" description="Helical" evidence="1">
    <location>
        <begin position="80"/>
        <end position="99"/>
    </location>
</feature>
<dbReference type="AlphaFoldDB" id="A0A6B0T003"/>
<keyword evidence="1" id="KW-0472">Membrane</keyword>
<evidence type="ECO:0000256" key="1">
    <source>
        <dbReference type="SAM" id="Phobius"/>
    </source>
</evidence>
<feature type="transmembrane region" description="Helical" evidence="1">
    <location>
        <begin position="111"/>
        <end position="136"/>
    </location>
</feature>
<gene>
    <name evidence="2" type="ORF">GRX03_02950</name>
</gene>
<name>A0A6B0T003_9EURY</name>
<dbReference type="Proteomes" id="UP000466535">
    <property type="component" value="Unassembled WGS sequence"/>
</dbReference>
<reference evidence="2 3" key="1">
    <citation type="submission" date="2019-12" db="EMBL/GenBank/DDBJ databases">
        <title>Isolation and characterization of three novel carbon monoxide-oxidizing members of Halobacteria from salione crusts and soils.</title>
        <authorList>
            <person name="Myers M.R."/>
            <person name="King G.M."/>
        </authorList>
    </citation>
    <scope>NUCLEOTIDE SEQUENCE [LARGE SCALE GENOMIC DNA]</scope>
    <source>
        <strain evidence="2 3">WSH3</strain>
    </source>
</reference>
<feature type="transmembrane region" description="Helical" evidence="1">
    <location>
        <begin position="38"/>
        <end position="60"/>
    </location>
</feature>
<sequence>MNRQYGDIVVFTTLYLFFSLPPFLVFNRGVLSEIRARLAPIDVVAVAVLGTVALVVLTGLVVAREGVNRYNQFLTAPTDVPSAVVALSFLLAATAWWLVPEVVFRFEMGLSFDLLLVAVLFCQIPMLLFLSLLTAVGKA</sequence>
<comment type="caution">
    <text evidence="2">The sequence shown here is derived from an EMBL/GenBank/DDBJ whole genome shotgun (WGS) entry which is preliminary data.</text>
</comment>
<evidence type="ECO:0000313" key="3">
    <source>
        <dbReference type="Proteomes" id="UP000466535"/>
    </source>
</evidence>
<organism evidence="2 3">
    <name type="scientific">Halovenus carboxidivorans</name>
    <dbReference type="NCBI Taxonomy" id="2692199"/>
    <lineage>
        <taxon>Archaea</taxon>
        <taxon>Methanobacteriati</taxon>
        <taxon>Methanobacteriota</taxon>
        <taxon>Stenosarchaea group</taxon>
        <taxon>Halobacteria</taxon>
        <taxon>Halobacteriales</taxon>
        <taxon>Haloarculaceae</taxon>
        <taxon>Halovenus</taxon>
    </lineage>
</organism>
<feature type="transmembrane region" description="Helical" evidence="1">
    <location>
        <begin position="6"/>
        <end position="26"/>
    </location>
</feature>